<evidence type="ECO:0000313" key="3">
    <source>
        <dbReference type="Proteomes" id="UP000268014"/>
    </source>
</evidence>
<organism evidence="4">
    <name type="scientific">Haemonchus placei</name>
    <name type="common">Barber's pole worm</name>
    <dbReference type="NCBI Taxonomy" id="6290"/>
    <lineage>
        <taxon>Eukaryota</taxon>
        <taxon>Metazoa</taxon>
        <taxon>Ecdysozoa</taxon>
        <taxon>Nematoda</taxon>
        <taxon>Chromadorea</taxon>
        <taxon>Rhabditida</taxon>
        <taxon>Rhabditina</taxon>
        <taxon>Rhabditomorpha</taxon>
        <taxon>Strongyloidea</taxon>
        <taxon>Trichostrongylidae</taxon>
        <taxon>Haemonchus</taxon>
    </lineage>
</organism>
<name>A0A0N4W5U7_HAEPC</name>
<evidence type="ECO:0000313" key="4">
    <source>
        <dbReference type="WBParaSite" id="HPLM_0000537601-mRNA-1"/>
    </source>
</evidence>
<dbReference type="EMBL" id="UZAF01016326">
    <property type="protein sequence ID" value="VDO25767.1"/>
    <property type="molecule type" value="Genomic_DNA"/>
</dbReference>
<feature type="compositionally biased region" description="Low complexity" evidence="1">
    <location>
        <begin position="23"/>
        <end position="37"/>
    </location>
</feature>
<reference evidence="2 3" key="2">
    <citation type="submission" date="2018-11" db="EMBL/GenBank/DDBJ databases">
        <authorList>
            <consortium name="Pathogen Informatics"/>
        </authorList>
    </citation>
    <scope>NUCLEOTIDE SEQUENCE [LARGE SCALE GENOMIC DNA]</scope>
    <source>
        <strain evidence="2 3">MHpl1</strain>
    </source>
</reference>
<sequence>MSTTGVRAATLRKSSDRPPSQPTPIEAATTPATTDVV</sequence>
<feature type="region of interest" description="Disordered" evidence="1">
    <location>
        <begin position="1"/>
        <end position="37"/>
    </location>
</feature>
<evidence type="ECO:0000313" key="2">
    <source>
        <dbReference type="EMBL" id="VDO25767.1"/>
    </source>
</evidence>
<protein>
    <submittedName>
        <fullName evidence="2 4">Uncharacterized protein</fullName>
    </submittedName>
</protein>
<keyword evidence="3" id="KW-1185">Reference proteome</keyword>
<reference evidence="4" key="1">
    <citation type="submission" date="2017-02" db="UniProtKB">
        <authorList>
            <consortium name="WormBaseParasite"/>
        </authorList>
    </citation>
    <scope>IDENTIFICATION</scope>
</reference>
<evidence type="ECO:0000256" key="1">
    <source>
        <dbReference type="SAM" id="MobiDB-lite"/>
    </source>
</evidence>
<dbReference type="WBParaSite" id="HPLM_0000537601-mRNA-1">
    <property type="protein sequence ID" value="HPLM_0000537601-mRNA-1"/>
    <property type="gene ID" value="HPLM_0000537601"/>
</dbReference>
<gene>
    <name evidence="2" type="ORF">HPLM_LOCUS5368</name>
</gene>
<dbReference type="AlphaFoldDB" id="A0A0N4W5U7"/>
<proteinExistence type="predicted"/>
<accession>A0A0N4W5U7</accession>
<dbReference type="Proteomes" id="UP000268014">
    <property type="component" value="Unassembled WGS sequence"/>
</dbReference>